<keyword evidence="1" id="KW-0812">Transmembrane</keyword>
<organism evidence="2 3">
    <name type="scientific">Etheostoma spectabile</name>
    <name type="common">orangethroat darter</name>
    <dbReference type="NCBI Taxonomy" id="54343"/>
    <lineage>
        <taxon>Eukaryota</taxon>
        <taxon>Metazoa</taxon>
        <taxon>Chordata</taxon>
        <taxon>Craniata</taxon>
        <taxon>Vertebrata</taxon>
        <taxon>Euteleostomi</taxon>
        <taxon>Actinopterygii</taxon>
        <taxon>Neopterygii</taxon>
        <taxon>Teleostei</taxon>
        <taxon>Neoteleostei</taxon>
        <taxon>Acanthomorphata</taxon>
        <taxon>Eupercaria</taxon>
        <taxon>Perciformes</taxon>
        <taxon>Percoidei</taxon>
        <taxon>Percidae</taxon>
        <taxon>Etheostomatinae</taxon>
        <taxon>Etheostoma</taxon>
    </lineage>
</organism>
<dbReference type="EMBL" id="VOFY01000010">
    <property type="protein sequence ID" value="KAA8588852.1"/>
    <property type="molecule type" value="Genomic_DNA"/>
</dbReference>
<name>A0A5J5D2A5_9PERO</name>
<sequence>MNTTTLTIKLIIIMSTIFVSFKIRRTTKKLFDSLSCQHKIFDFATLGLHQNQLFISDSVTGLISFIKHYTQSIYCKGLCPLAQCSLGETENCHRQPIERPCWKAGNTYLDTYHKWDSETKHLVCLSSI</sequence>
<dbReference type="Proteomes" id="UP000327493">
    <property type="component" value="Chromosome 10"/>
</dbReference>
<evidence type="ECO:0000313" key="2">
    <source>
        <dbReference type="EMBL" id="KAA8588852.1"/>
    </source>
</evidence>
<accession>A0A5J5D2A5</accession>
<protein>
    <submittedName>
        <fullName evidence="2">Uncharacterized protein</fullName>
    </submittedName>
</protein>
<keyword evidence="1" id="KW-1133">Transmembrane helix</keyword>
<gene>
    <name evidence="2" type="ORF">FQN60_010197</name>
</gene>
<evidence type="ECO:0000256" key="1">
    <source>
        <dbReference type="SAM" id="Phobius"/>
    </source>
</evidence>
<comment type="caution">
    <text evidence="2">The sequence shown here is derived from an EMBL/GenBank/DDBJ whole genome shotgun (WGS) entry which is preliminary data.</text>
</comment>
<dbReference type="AlphaFoldDB" id="A0A5J5D2A5"/>
<keyword evidence="1" id="KW-0472">Membrane</keyword>
<reference evidence="2 3" key="1">
    <citation type="submission" date="2019-08" db="EMBL/GenBank/DDBJ databases">
        <title>A chromosome-level genome assembly, high-density linkage maps, and genome scans reveal the genomic architecture of hybrid incompatibilities underlying speciation via character displacement in darters (Percidae: Etheostominae).</title>
        <authorList>
            <person name="Moran R.L."/>
            <person name="Catchen J.M."/>
            <person name="Fuller R.C."/>
        </authorList>
    </citation>
    <scope>NUCLEOTIDE SEQUENCE [LARGE SCALE GENOMIC DNA]</scope>
    <source>
        <strain evidence="2">EspeVRDwgs_2016</strain>
        <tissue evidence="2">Muscle</tissue>
    </source>
</reference>
<evidence type="ECO:0000313" key="3">
    <source>
        <dbReference type="Proteomes" id="UP000327493"/>
    </source>
</evidence>
<feature type="transmembrane region" description="Helical" evidence="1">
    <location>
        <begin position="6"/>
        <end position="23"/>
    </location>
</feature>
<proteinExistence type="predicted"/>
<keyword evidence="3" id="KW-1185">Reference proteome</keyword>